<feature type="transmembrane region" description="Helical" evidence="1">
    <location>
        <begin position="105"/>
        <end position="126"/>
    </location>
</feature>
<dbReference type="PANTHER" id="PTHR34475:SF1">
    <property type="entry name" value="CYTOSKELETON PROTEIN RODZ"/>
    <property type="match status" value="1"/>
</dbReference>
<keyword evidence="1" id="KW-1133">Transmembrane helix</keyword>
<proteinExistence type="predicted"/>
<evidence type="ECO:0000256" key="1">
    <source>
        <dbReference type="SAM" id="Phobius"/>
    </source>
</evidence>
<protein>
    <submittedName>
        <fullName evidence="2">Helix-turn-helix domain</fullName>
    </submittedName>
</protein>
<evidence type="ECO:0000313" key="2">
    <source>
        <dbReference type="EMBL" id="VFQ46645.1"/>
    </source>
</evidence>
<sequence length="129" mass="14446">MAENKDEVRERPQFNEYLRDTRLQNGITIETVCRETKLSRHVVESIEAGDRRALPEDVLLKSFLRSMAEACGADGETAVSLYLEAYPPAPEGVRFCSSGDRKRNLGILFALLCLVTFVVLGVSFFFDAP</sequence>
<dbReference type="AlphaFoldDB" id="A0A4U8YQR2"/>
<keyword evidence="3" id="KW-1185">Reference proteome</keyword>
<name>A0A4U8YQR2_9BACT</name>
<dbReference type="Pfam" id="PF13413">
    <property type="entry name" value="HTH_25"/>
    <property type="match status" value="1"/>
</dbReference>
<accession>A0A4U8YQR2</accession>
<gene>
    <name evidence="2" type="ORF">MSL71_43150</name>
</gene>
<dbReference type="GO" id="GO:0003677">
    <property type="term" value="F:DNA binding"/>
    <property type="evidence" value="ECO:0007669"/>
    <property type="project" value="InterPro"/>
</dbReference>
<keyword evidence="1" id="KW-0812">Transmembrane</keyword>
<reference evidence="2 3" key="1">
    <citation type="submission" date="2019-03" db="EMBL/GenBank/DDBJ databases">
        <authorList>
            <person name="Nijsse B."/>
        </authorList>
    </citation>
    <scope>NUCLEOTIDE SEQUENCE [LARGE SCALE GENOMIC DNA]</scope>
    <source>
        <strain evidence="2">Desulfoluna butyratoxydans MSL71</strain>
    </source>
</reference>
<dbReference type="InterPro" id="IPR010982">
    <property type="entry name" value="Lambda_DNA-bd_dom_sf"/>
</dbReference>
<dbReference type="Proteomes" id="UP000507962">
    <property type="component" value="Unassembled WGS sequence"/>
</dbReference>
<dbReference type="PANTHER" id="PTHR34475">
    <property type="match status" value="1"/>
</dbReference>
<dbReference type="InterPro" id="IPR050400">
    <property type="entry name" value="Bact_Cytoskel_RodZ"/>
</dbReference>
<evidence type="ECO:0000313" key="3">
    <source>
        <dbReference type="Proteomes" id="UP000507962"/>
    </source>
</evidence>
<dbReference type="EMBL" id="CAADHO010000010">
    <property type="protein sequence ID" value="VFQ46645.1"/>
    <property type="molecule type" value="Genomic_DNA"/>
</dbReference>
<keyword evidence="1" id="KW-0472">Membrane</keyword>
<dbReference type="SUPFAM" id="SSF47413">
    <property type="entry name" value="lambda repressor-like DNA-binding domains"/>
    <property type="match status" value="1"/>
</dbReference>
<dbReference type="Gene3D" id="1.10.260.40">
    <property type="entry name" value="lambda repressor-like DNA-binding domains"/>
    <property type="match status" value="1"/>
</dbReference>
<organism evidence="2 3">
    <name type="scientific">Desulfoluna butyratoxydans</name>
    <dbReference type="NCBI Taxonomy" id="231438"/>
    <lineage>
        <taxon>Bacteria</taxon>
        <taxon>Pseudomonadati</taxon>
        <taxon>Thermodesulfobacteriota</taxon>
        <taxon>Desulfobacteria</taxon>
        <taxon>Desulfobacterales</taxon>
        <taxon>Desulfolunaceae</taxon>
        <taxon>Desulfoluna</taxon>
    </lineage>
</organism>
<dbReference type="RefSeq" id="WP_180144808.1">
    <property type="nucleotide sequence ID" value="NZ_CAADHO010000010.1"/>
</dbReference>